<evidence type="ECO:0000256" key="4">
    <source>
        <dbReference type="ARBA" id="ARBA00023163"/>
    </source>
</evidence>
<dbReference type="GO" id="GO:0000976">
    <property type="term" value="F:transcription cis-regulatory region binding"/>
    <property type="evidence" value="ECO:0007669"/>
    <property type="project" value="TreeGrafter"/>
</dbReference>
<gene>
    <name evidence="6" type="ORF">FPZ08_04755</name>
</gene>
<dbReference type="KEGG" id="dea:FPZ08_04755"/>
<evidence type="ECO:0000313" key="7">
    <source>
        <dbReference type="Proteomes" id="UP000315364"/>
    </source>
</evidence>
<reference evidence="6 7" key="1">
    <citation type="submission" date="2019-07" db="EMBL/GenBank/DDBJ databases">
        <title>Full genome sequence of Devosia sp. Gsoil 520.</title>
        <authorList>
            <person name="Im W.-T."/>
        </authorList>
    </citation>
    <scope>NUCLEOTIDE SEQUENCE [LARGE SCALE GENOMIC DNA]</scope>
    <source>
        <strain evidence="6 7">Gsoil 520</strain>
    </source>
</reference>
<evidence type="ECO:0000256" key="1">
    <source>
        <dbReference type="ARBA" id="ARBA00009437"/>
    </source>
</evidence>
<evidence type="ECO:0000256" key="3">
    <source>
        <dbReference type="ARBA" id="ARBA00023125"/>
    </source>
</evidence>
<name>A0A5B8LQY8_9HYPH</name>
<dbReference type="InterPro" id="IPR005119">
    <property type="entry name" value="LysR_subst-bd"/>
</dbReference>
<organism evidence="6 7">
    <name type="scientific">Devosia ginsengisoli</name>
    <dbReference type="NCBI Taxonomy" id="400770"/>
    <lineage>
        <taxon>Bacteria</taxon>
        <taxon>Pseudomonadati</taxon>
        <taxon>Pseudomonadota</taxon>
        <taxon>Alphaproteobacteria</taxon>
        <taxon>Hyphomicrobiales</taxon>
        <taxon>Devosiaceae</taxon>
        <taxon>Devosia</taxon>
    </lineage>
</organism>
<comment type="similarity">
    <text evidence="1">Belongs to the LysR transcriptional regulatory family.</text>
</comment>
<dbReference type="Pfam" id="PF03466">
    <property type="entry name" value="LysR_substrate"/>
    <property type="match status" value="1"/>
</dbReference>
<evidence type="ECO:0000256" key="2">
    <source>
        <dbReference type="ARBA" id="ARBA00023015"/>
    </source>
</evidence>
<dbReference type="PANTHER" id="PTHR30126:SF39">
    <property type="entry name" value="HTH-TYPE TRANSCRIPTIONAL REGULATOR CYSL"/>
    <property type="match status" value="1"/>
</dbReference>
<dbReference type="InterPro" id="IPR036388">
    <property type="entry name" value="WH-like_DNA-bd_sf"/>
</dbReference>
<dbReference type="RefSeq" id="WP_146288918.1">
    <property type="nucleotide sequence ID" value="NZ_CP042304.1"/>
</dbReference>
<dbReference type="SUPFAM" id="SSF53850">
    <property type="entry name" value="Periplasmic binding protein-like II"/>
    <property type="match status" value="1"/>
</dbReference>
<accession>A0A5B8LQY8</accession>
<dbReference type="PROSITE" id="PS50931">
    <property type="entry name" value="HTH_LYSR"/>
    <property type="match status" value="1"/>
</dbReference>
<dbReference type="InterPro" id="IPR036390">
    <property type="entry name" value="WH_DNA-bd_sf"/>
</dbReference>
<dbReference type="FunFam" id="1.10.10.10:FF:000001">
    <property type="entry name" value="LysR family transcriptional regulator"/>
    <property type="match status" value="1"/>
</dbReference>
<keyword evidence="3" id="KW-0238">DNA-binding</keyword>
<keyword evidence="7" id="KW-1185">Reference proteome</keyword>
<dbReference type="GO" id="GO:0003700">
    <property type="term" value="F:DNA-binding transcription factor activity"/>
    <property type="evidence" value="ECO:0007669"/>
    <property type="project" value="InterPro"/>
</dbReference>
<dbReference type="PANTHER" id="PTHR30126">
    <property type="entry name" value="HTH-TYPE TRANSCRIPTIONAL REGULATOR"/>
    <property type="match status" value="1"/>
</dbReference>
<keyword evidence="4" id="KW-0804">Transcription</keyword>
<evidence type="ECO:0000259" key="5">
    <source>
        <dbReference type="PROSITE" id="PS50931"/>
    </source>
</evidence>
<dbReference type="EMBL" id="CP042304">
    <property type="protein sequence ID" value="QDZ10114.1"/>
    <property type="molecule type" value="Genomic_DNA"/>
</dbReference>
<sequence length="301" mass="32086">MTIEQLAIFIAVAERQHLTRGASAIGLTPSAASAAIKALEAFHAVRLFDRVGRGIELTRDGCTFLEEARQTLARLRQAERVLDDLGGLRRGDLDIMASQTVANYWLPQRLFRFAASYPGISINFTPANTHDVAAAVLSGAAELGVVEGHIDVPALSVRPIGHDRLVVVSSAALALDKRHPTDLEWIMREPGSGTRTEFEAGINRLGFDPAKLNVVLTLPTNEAILNAVLGSDCVAALSEMVVAPFVEAGRLQILPFALPRRDFGLLTHRERALSTAAKAFSALCLDAAAPSAISAGAAQPL</sequence>
<dbReference type="Gene3D" id="1.10.10.10">
    <property type="entry name" value="Winged helix-like DNA-binding domain superfamily/Winged helix DNA-binding domain"/>
    <property type="match status" value="1"/>
</dbReference>
<dbReference type="Gene3D" id="3.40.190.290">
    <property type="match status" value="1"/>
</dbReference>
<dbReference type="InterPro" id="IPR000847">
    <property type="entry name" value="LysR_HTH_N"/>
</dbReference>
<feature type="domain" description="HTH lysR-type" evidence="5">
    <location>
        <begin position="1"/>
        <end position="58"/>
    </location>
</feature>
<proteinExistence type="inferred from homology"/>
<dbReference type="Pfam" id="PF00126">
    <property type="entry name" value="HTH_1"/>
    <property type="match status" value="1"/>
</dbReference>
<protein>
    <submittedName>
        <fullName evidence="6">LysR family transcriptional regulator</fullName>
    </submittedName>
</protein>
<dbReference type="AlphaFoldDB" id="A0A5B8LQY8"/>
<dbReference type="Proteomes" id="UP000315364">
    <property type="component" value="Chromosome"/>
</dbReference>
<dbReference type="OrthoDB" id="9808620at2"/>
<keyword evidence="2" id="KW-0805">Transcription regulation</keyword>
<evidence type="ECO:0000313" key="6">
    <source>
        <dbReference type="EMBL" id="QDZ10114.1"/>
    </source>
</evidence>
<dbReference type="SUPFAM" id="SSF46785">
    <property type="entry name" value="Winged helix' DNA-binding domain"/>
    <property type="match status" value="1"/>
</dbReference>